<reference evidence="1 2" key="1">
    <citation type="submission" date="2019-03" db="EMBL/GenBank/DDBJ databases">
        <title>Genomic Encyclopedia of Archaeal and Bacterial Type Strains, Phase II (KMG-II): from individual species to whole genera.</title>
        <authorList>
            <person name="Goeker M."/>
        </authorList>
    </citation>
    <scope>NUCLEOTIDE SEQUENCE [LARGE SCALE GENOMIC DNA]</scope>
    <source>
        <strain evidence="1 2">ATCC 25309</strain>
    </source>
</reference>
<evidence type="ECO:0000313" key="2">
    <source>
        <dbReference type="Proteomes" id="UP000295662"/>
    </source>
</evidence>
<keyword evidence="2" id="KW-1185">Reference proteome</keyword>
<dbReference type="EMBL" id="SOCA01000017">
    <property type="protein sequence ID" value="TDU63030.1"/>
    <property type="molecule type" value="Genomic_DNA"/>
</dbReference>
<protein>
    <submittedName>
        <fullName evidence="1">Uncharacterized protein</fullName>
    </submittedName>
</protein>
<sequence>MKNLLGSNPPMNVDLFTESAQLMARGCRINTVKAIGDCRGHQCPVLIDGGFHHSPLYLGQFLFDFAKAEFKHAIDNIKTPTFDLGIACLLV</sequence>
<gene>
    <name evidence="1" type="ORF">EI77_04551</name>
</gene>
<comment type="caution">
    <text evidence="1">The sequence shown here is derived from an EMBL/GenBank/DDBJ whole genome shotgun (WGS) entry which is preliminary data.</text>
</comment>
<accession>A0A4V3FDY9</accession>
<dbReference type="Proteomes" id="UP000295662">
    <property type="component" value="Unassembled WGS sequence"/>
</dbReference>
<name>A0A4V3FDY9_9BACT</name>
<organism evidence="1 2">
    <name type="scientific">Prosthecobacter fusiformis</name>
    <dbReference type="NCBI Taxonomy" id="48464"/>
    <lineage>
        <taxon>Bacteria</taxon>
        <taxon>Pseudomonadati</taxon>
        <taxon>Verrucomicrobiota</taxon>
        <taxon>Verrucomicrobiia</taxon>
        <taxon>Verrucomicrobiales</taxon>
        <taxon>Verrucomicrobiaceae</taxon>
        <taxon>Prosthecobacter</taxon>
    </lineage>
</organism>
<dbReference type="AlphaFoldDB" id="A0A4V3FDY9"/>
<proteinExistence type="predicted"/>
<evidence type="ECO:0000313" key="1">
    <source>
        <dbReference type="EMBL" id="TDU63030.1"/>
    </source>
</evidence>